<evidence type="ECO:0000256" key="4">
    <source>
        <dbReference type="ARBA" id="ARBA00022763"/>
    </source>
</evidence>
<evidence type="ECO:0000256" key="3">
    <source>
        <dbReference type="ARBA" id="ARBA00022741"/>
    </source>
</evidence>
<dbReference type="InterPro" id="IPR027417">
    <property type="entry name" value="P-loop_NTPase"/>
</dbReference>
<evidence type="ECO:0000256" key="8">
    <source>
        <dbReference type="ARBA" id="ARBA00022840"/>
    </source>
</evidence>
<dbReference type="Proteomes" id="UP000199656">
    <property type="component" value="Unassembled WGS sequence"/>
</dbReference>
<keyword evidence="4 15" id="KW-0227">DNA damage</keyword>
<keyword evidence="8 15" id="KW-0067">ATP-binding</keyword>
<evidence type="ECO:0000259" key="17">
    <source>
        <dbReference type="PROSITE" id="PS51198"/>
    </source>
</evidence>
<proteinExistence type="inferred from homology"/>
<comment type="similarity">
    <text evidence="15">Belongs to the helicase family. UvrD subfamily.</text>
</comment>
<dbReference type="Gene3D" id="3.90.320.10">
    <property type="match status" value="1"/>
</dbReference>
<evidence type="ECO:0000259" key="18">
    <source>
        <dbReference type="PROSITE" id="PS51217"/>
    </source>
</evidence>
<feature type="region of interest" description="Nuclease activity, interacts with RecD and RecA" evidence="15">
    <location>
        <begin position="866"/>
        <end position="1135"/>
    </location>
</feature>
<keyword evidence="2 15" id="KW-0479">Metal-binding</keyword>
<dbReference type="GO" id="GO:0009338">
    <property type="term" value="C:exodeoxyribonuclease V complex"/>
    <property type="evidence" value="ECO:0007669"/>
    <property type="project" value="TreeGrafter"/>
</dbReference>
<dbReference type="PROSITE" id="PS51217">
    <property type="entry name" value="UVRD_HELICASE_CTER"/>
    <property type="match status" value="1"/>
</dbReference>
<feature type="domain" description="UvrD-like helicase C-terminal" evidence="18">
    <location>
        <begin position="463"/>
        <end position="726"/>
    </location>
</feature>
<dbReference type="InterPro" id="IPR004586">
    <property type="entry name" value="RecB"/>
</dbReference>
<dbReference type="SUPFAM" id="SSF52980">
    <property type="entry name" value="Restriction endonuclease-like"/>
    <property type="match status" value="1"/>
</dbReference>
<dbReference type="Gene3D" id="3.40.50.300">
    <property type="entry name" value="P-loop containing nucleotide triphosphate hydrolases"/>
    <property type="match status" value="2"/>
</dbReference>
<dbReference type="GO" id="GO:0000724">
    <property type="term" value="P:double-strand break repair via homologous recombination"/>
    <property type="evidence" value="ECO:0007669"/>
    <property type="project" value="UniProtKB-UniRule"/>
</dbReference>
<keyword evidence="11 15" id="KW-0234">DNA repair</keyword>
<keyword evidence="20" id="KW-1185">Reference proteome</keyword>
<dbReference type="STRING" id="408074.SAMN05660909_03395"/>
<dbReference type="Pfam" id="PF00580">
    <property type="entry name" value="UvrD-helicase"/>
    <property type="match status" value="1"/>
</dbReference>
<comment type="cofactor">
    <cofactor evidence="15">
        <name>Mg(2+)</name>
        <dbReference type="ChEBI" id="CHEBI:18420"/>
    </cofactor>
    <text evidence="15">Binds 1 Mg(2+) ion per subunit.</text>
</comment>
<keyword evidence="12 15" id="KW-0413">Isomerase</keyword>
<dbReference type="PROSITE" id="PS51198">
    <property type="entry name" value="UVRD_HELICASE_ATP_BIND"/>
    <property type="match status" value="1"/>
</dbReference>
<keyword evidence="9 15" id="KW-0460">Magnesium</keyword>
<evidence type="ECO:0000256" key="14">
    <source>
        <dbReference type="ARBA" id="ARBA00048988"/>
    </source>
</evidence>
<reference evidence="20" key="1">
    <citation type="submission" date="2016-10" db="EMBL/GenBank/DDBJ databases">
        <authorList>
            <person name="Varghese N."/>
            <person name="Submissions S."/>
        </authorList>
    </citation>
    <scope>NUCLEOTIDE SEQUENCE [LARGE SCALE GENOMIC DNA]</scope>
    <source>
        <strain evidence="20">DSM 23920</strain>
    </source>
</reference>
<dbReference type="GO" id="GO:0008854">
    <property type="term" value="F:exodeoxyribonuclease V activity"/>
    <property type="evidence" value="ECO:0007669"/>
    <property type="project" value="UniProtKB-EC"/>
</dbReference>
<dbReference type="CDD" id="cd22352">
    <property type="entry name" value="RecB_C-like"/>
    <property type="match status" value="1"/>
</dbReference>
<evidence type="ECO:0000256" key="1">
    <source>
        <dbReference type="ARBA" id="ARBA00022722"/>
    </source>
</evidence>
<dbReference type="GO" id="GO:0000287">
    <property type="term" value="F:magnesium ion binding"/>
    <property type="evidence" value="ECO:0007669"/>
    <property type="project" value="UniProtKB-UniRule"/>
</dbReference>
<accession>A0A1H4DZL5</accession>
<dbReference type="InterPro" id="IPR000212">
    <property type="entry name" value="DNA_helicase_UvrD/REP"/>
</dbReference>
<feature type="binding site" evidence="15">
    <location>
        <position position="913"/>
    </location>
    <ligand>
        <name>Mg(2+)</name>
        <dbReference type="ChEBI" id="CHEBI:18420"/>
    </ligand>
</feature>
<feature type="binding site" evidence="15">
    <location>
        <position position="1029"/>
    </location>
    <ligand>
        <name>Mg(2+)</name>
        <dbReference type="ChEBI" id="CHEBI:18420"/>
    </ligand>
</feature>
<dbReference type="InterPro" id="IPR011604">
    <property type="entry name" value="PDDEXK-like_dom_sf"/>
</dbReference>
<dbReference type="EC" id="5.6.2.4" evidence="15"/>
<evidence type="ECO:0000256" key="16">
    <source>
        <dbReference type="PROSITE-ProRule" id="PRU00560"/>
    </source>
</evidence>
<dbReference type="OrthoDB" id="9810135at2"/>
<dbReference type="GO" id="GO:0005829">
    <property type="term" value="C:cytosol"/>
    <property type="evidence" value="ECO:0007669"/>
    <property type="project" value="TreeGrafter"/>
</dbReference>
<keyword evidence="10 15" id="KW-0238">DNA-binding</keyword>
<evidence type="ECO:0000313" key="19">
    <source>
        <dbReference type="EMBL" id="SEA77622.1"/>
    </source>
</evidence>
<dbReference type="InterPro" id="IPR014016">
    <property type="entry name" value="UvrD-like_ATP-bd"/>
</dbReference>
<feature type="domain" description="UvrD-like helicase ATP-binding" evidence="17">
    <location>
        <begin position="4"/>
        <end position="439"/>
    </location>
</feature>
<feature type="region of interest" description="DNA-binding and helicase activity, interacts with RecC" evidence="15">
    <location>
        <begin position="1"/>
        <end position="851"/>
    </location>
</feature>
<dbReference type="NCBIfam" id="TIGR00609">
    <property type="entry name" value="recB"/>
    <property type="match status" value="1"/>
</dbReference>
<dbReference type="EMBL" id="FNRL01000015">
    <property type="protein sequence ID" value="SEA77622.1"/>
    <property type="molecule type" value="Genomic_DNA"/>
</dbReference>
<dbReference type="AlphaFoldDB" id="A0A1H4DZL5"/>
<evidence type="ECO:0000256" key="15">
    <source>
        <dbReference type="HAMAP-Rule" id="MF_01485"/>
    </source>
</evidence>
<gene>
    <name evidence="15" type="primary">recB</name>
    <name evidence="19" type="ORF">SAMN05660909_03395</name>
</gene>
<comment type="domain">
    <text evidence="15">The C-terminal domain has nuclease activity and interacts with RecD. It interacts with RecA, facilitating its loading onto ssDNA.</text>
</comment>
<comment type="catalytic activity">
    <reaction evidence="13 15">
        <text>Couples ATP hydrolysis with the unwinding of duplex DNA by translocating in the 3'-5' direction.</text>
        <dbReference type="EC" id="5.6.2.4"/>
    </reaction>
</comment>
<comment type="subunit">
    <text evidence="15">Heterotrimer of RecB, RecC and RecD. All subunits contribute to DNA-binding. Interacts with RecA.</text>
</comment>
<keyword evidence="5 15" id="KW-0378">Hydrolase</keyword>
<comment type="miscellaneous">
    <text evidence="15">In the RecBCD complex, RecB has a slow 3'-5' helicase, an exonuclease activity and loads RecA onto ssDNA, RecD has a fast 5'-3' helicase activity, while RecC stimulates the ATPase and processivity of the RecB helicase and contributes to recognition of the Chi site.</text>
</comment>
<comment type="catalytic activity">
    <reaction evidence="15">
        <text>Exonucleolytic cleavage (in the presence of ATP) in either 5'- to 3'- or 3'- to 5'-direction to yield 5'-phosphooligonucleotides.</text>
        <dbReference type="EC" id="3.1.11.5"/>
    </reaction>
</comment>
<dbReference type="Pfam" id="PF13361">
    <property type="entry name" value="UvrD_C"/>
    <property type="match status" value="1"/>
</dbReference>
<dbReference type="RefSeq" id="WP_089763127.1">
    <property type="nucleotide sequence ID" value="NZ_BKAT01000026.1"/>
</dbReference>
<sequence>MIESAIHNKFDASAVPLKGSNLIEASAGTGKTYSIAILVLRLILEQGLSVKEILMVTFTRAAVAELESRIREFIRLAYKVSMGNEISDEKIMSLVLEVIDPENPQAVQQRLRDAILLLDETSVLTIHGFCQQTLSEFAFETNQLFGAEMVPDMTPMIENEVNKFWRRHITTLHPELLQYIFNPDLKSALQDVVKNHLSGKKYFAGTEIDTELSSARQVEWIKGIHHILEKEEAATKALHESIIENSIHWESQCLNDRNAKKTFAPLIGKPPLLIEKIKEKRGTKYVEDLFFDIIGKIDEIDIIKKELSEYLLRITQHLYCFAIQTVEQSMLEFKSRSSTMGYDDLINNLHAALVKNDNEELAQSLQQKYKAVFVDEFQDTDKLQYEIFNRAFGKNTILFYIGDPKQSIYGFRKADIYTYFNAKKGVSELYDMNQNYRSAEGLILAMNRFFKPTPEFDTFCFEGEADSIDYIEVQSPQPNTKGALYFNGQEVTPIEIATFSNKDKIALAVASTVARLLSDNQYNIKTPKGARTVAPSDIGILVRTGDEGKLVKKALARVGVPAVTIDEAKILRSPEAQQLLHLLEAMEAPDRSSINRALLNSFTSFNSDTILQLDDELTLSLFNKYRNLWQKDGAYTAIMEFISDFDVRNQLLNNLSVQGERTITNLYQLAELVHQVQSRKNLSLRDLLTWLKRGIDGMATEGDEYIQRVESDEEAVNIVTIHKSKGLEYKIVFAPFLDLTVPSRSKFVNFRDPESGDYYYMEPDRLNEAQRANYERQQHQENRRLIYVAITRAIYKCYIYNNSAAAVNKSDLKGFVNTLKTNLPDSGLIAIREKEEEVPFIKYQPAGSAIAAPPPAQVNFSLQEENWRKMSYTMLAAKAAQQPKARTATTAEGYDNFIFNTLRRGAKTGNLLHFIFEHINFSDSSQWSHWLEEAIRHFVPGQRALYLEPLHEMLQHVMYAPIAVGGERFQLASIGRFQRLAEFEFDFPVPLFQTSKLNALSDDQAVIAVRYLYEHNRQELEGIMNGKIDLFFEHQGKFYVLDWKSNYLGGTLSDYEEQGLLTAMNENNYHLQYLIYTVAVKKYLENRLPGFDYNTQFGGVIYCFVRGVRNTGNTGIFTVRPSLEKIAALESILTK</sequence>
<dbReference type="InterPro" id="IPR011335">
    <property type="entry name" value="Restrct_endonuc-II-like"/>
</dbReference>
<keyword evidence="1 15" id="KW-0540">Nuclease</keyword>
<keyword evidence="6 15" id="KW-0347">Helicase</keyword>
<dbReference type="GO" id="GO:0005524">
    <property type="term" value="F:ATP binding"/>
    <property type="evidence" value="ECO:0007669"/>
    <property type="project" value="UniProtKB-UniRule"/>
</dbReference>
<dbReference type="GO" id="GO:0003677">
    <property type="term" value="F:DNA binding"/>
    <property type="evidence" value="ECO:0007669"/>
    <property type="project" value="UniProtKB-UniRule"/>
</dbReference>
<feature type="binding site" evidence="16">
    <location>
        <begin position="25"/>
        <end position="32"/>
    </location>
    <ligand>
        <name>ATP</name>
        <dbReference type="ChEBI" id="CHEBI:30616"/>
    </ligand>
</feature>
<dbReference type="SUPFAM" id="SSF52540">
    <property type="entry name" value="P-loop containing nucleoside triphosphate hydrolases"/>
    <property type="match status" value="1"/>
</dbReference>
<dbReference type="HAMAP" id="MF_01485">
    <property type="entry name" value="RecB"/>
    <property type="match status" value="1"/>
</dbReference>
<dbReference type="Gene3D" id="1.10.3170.10">
    <property type="entry name" value="Recbcd, chain B, domain 2"/>
    <property type="match status" value="1"/>
</dbReference>
<evidence type="ECO:0000256" key="11">
    <source>
        <dbReference type="ARBA" id="ARBA00023204"/>
    </source>
</evidence>
<dbReference type="Gene3D" id="1.10.486.10">
    <property type="entry name" value="PCRA, domain 4"/>
    <property type="match status" value="1"/>
</dbReference>
<evidence type="ECO:0000256" key="5">
    <source>
        <dbReference type="ARBA" id="ARBA00022801"/>
    </source>
</evidence>
<dbReference type="PANTHER" id="PTHR11070">
    <property type="entry name" value="UVRD / RECB / PCRA DNA HELICASE FAMILY MEMBER"/>
    <property type="match status" value="1"/>
</dbReference>
<keyword evidence="3 15" id="KW-0547">Nucleotide-binding</keyword>
<dbReference type="InterPro" id="IPR014017">
    <property type="entry name" value="DNA_helicase_UvrD-like_C"/>
</dbReference>
<comment type="domain">
    <text evidence="15">The N-terminal DNA-binding domain is a ssDNA-dependent ATPase and has ATP-dependent 3'-5' helicase function. This domain interacts with RecC.</text>
</comment>
<evidence type="ECO:0000256" key="6">
    <source>
        <dbReference type="ARBA" id="ARBA00022806"/>
    </source>
</evidence>
<organism evidence="19 20">
    <name type="scientific">Chitinophaga terrae</name>
    <name type="common">ex Kim and Jung 2007</name>
    <dbReference type="NCBI Taxonomy" id="408074"/>
    <lineage>
        <taxon>Bacteria</taxon>
        <taxon>Pseudomonadati</taxon>
        <taxon>Bacteroidota</taxon>
        <taxon>Chitinophagia</taxon>
        <taxon>Chitinophagales</taxon>
        <taxon>Chitinophagaceae</taxon>
        <taxon>Chitinophaga</taxon>
    </lineage>
</organism>
<protein>
    <recommendedName>
        <fullName evidence="15">RecBCD enzyme subunit RecB</fullName>
        <ecNumber evidence="15">3.1.11.5</ecNumber>
        <ecNumber evidence="15">5.6.2.4</ecNumber>
    </recommendedName>
    <alternativeName>
        <fullName evidence="15">DNA 3'-5' helicase subunit RecB</fullName>
    </alternativeName>
    <alternativeName>
        <fullName evidence="15">Exonuclease V subunit RecB</fullName>
        <shortName evidence="15">ExoV subunit RecB</shortName>
    </alternativeName>
    <alternativeName>
        <fullName evidence="15">Helicase/nuclease RecBCD subunit RecB</fullName>
    </alternativeName>
</protein>
<evidence type="ECO:0000313" key="20">
    <source>
        <dbReference type="Proteomes" id="UP000199656"/>
    </source>
</evidence>
<dbReference type="PANTHER" id="PTHR11070:SF23">
    <property type="entry name" value="RECBCD ENZYME SUBUNIT RECB"/>
    <property type="match status" value="1"/>
</dbReference>
<name>A0A1H4DZL5_9BACT</name>
<keyword evidence="7 15" id="KW-0269">Exonuclease</keyword>
<evidence type="ECO:0000256" key="10">
    <source>
        <dbReference type="ARBA" id="ARBA00023125"/>
    </source>
</evidence>
<evidence type="ECO:0000256" key="2">
    <source>
        <dbReference type="ARBA" id="ARBA00022723"/>
    </source>
</evidence>
<comment type="function">
    <text evidence="15">A helicase/nuclease that prepares dsDNA breaks (DSB) for recombinational DNA repair. Binds to DSBs and unwinds DNA via a highly rapid and processive ATP-dependent bidirectional helicase activity. Unwinds dsDNA until it encounters a Chi (crossover hotspot instigator) sequence from the 3' direction. Cuts ssDNA a few nucleotides 3' to the Chi site. The properties and activities of the enzyme are changed at Chi. The Chi-altered holoenzyme produces a long 3'-ssDNA overhang and facilitates RecA-binding to the ssDNA for homologous DNA recombination and repair. Holoenzyme degrades any linearized DNA that is unable to undergo homologous recombination. In the holoenzyme this subunit contributes ATPase, 3'-5' helicase, exonuclease activity and loads RecA onto ssDNA.</text>
</comment>
<evidence type="ECO:0000256" key="13">
    <source>
        <dbReference type="ARBA" id="ARBA00034617"/>
    </source>
</evidence>
<feature type="active site" description="For nuclease activity" evidence="15">
    <location>
        <position position="1042"/>
    </location>
</feature>
<evidence type="ECO:0000256" key="7">
    <source>
        <dbReference type="ARBA" id="ARBA00022839"/>
    </source>
</evidence>
<evidence type="ECO:0000256" key="12">
    <source>
        <dbReference type="ARBA" id="ARBA00023235"/>
    </source>
</evidence>
<dbReference type="GO" id="GO:0016887">
    <property type="term" value="F:ATP hydrolysis activity"/>
    <property type="evidence" value="ECO:0007669"/>
    <property type="project" value="RHEA"/>
</dbReference>
<comment type="catalytic activity">
    <reaction evidence="14 15">
        <text>ATP + H2O = ADP + phosphate + H(+)</text>
        <dbReference type="Rhea" id="RHEA:13065"/>
        <dbReference type="ChEBI" id="CHEBI:15377"/>
        <dbReference type="ChEBI" id="CHEBI:15378"/>
        <dbReference type="ChEBI" id="CHEBI:30616"/>
        <dbReference type="ChEBI" id="CHEBI:43474"/>
        <dbReference type="ChEBI" id="CHEBI:456216"/>
        <dbReference type="EC" id="5.6.2.4"/>
    </reaction>
</comment>
<evidence type="ECO:0000256" key="9">
    <source>
        <dbReference type="ARBA" id="ARBA00022842"/>
    </source>
</evidence>
<dbReference type="EC" id="3.1.11.5" evidence="15"/>
<feature type="binding site" evidence="15">
    <location>
        <position position="1042"/>
    </location>
    <ligand>
        <name>Mg(2+)</name>
        <dbReference type="ChEBI" id="CHEBI:18420"/>
    </ligand>
</feature>
<dbReference type="GO" id="GO:0043138">
    <property type="term" value="F:3'-5' DNA helicase activity"/>
    <property type="evidence" value="ECO:0007669"/>
    <property type="project" value="UniProtKB-UniRule"/>
</dbReference>